<dbReference type="InterPro" id="IPR027417">
    <property type="entry name" value="P-loop_NTPase"/>
</dbReference>
<protein>
    <submittedName>
        <fullName evidence="7">DEAD/DEAH box helicase family protein</fullName>
    </submittedName>
</protein>
<dbReference type="SMART" id="SM00487">
    <property type="entry name" value="DEXDc"/>
    <property type="match status" value="1"/>
</dbReference>
<dbReference type="InterPro" id="IPR014001">
    <property type="entry name" value="Helicase_ATP-bd"/>
</dbReference>
<dbReference type="Pfam" id="PF00271">
    <property type="entry name" value="Helicase_C"/>
    <property type="match status" value="1"/>
</dbReference>
<dbReference type="Gene3D" id="3.40.50.300">
    <property type="entry name" value="P-loop containing nucleotide triphosphate hydrolases"/>
    <property type="match status" value="2"/>
</dbReference>
<gene>
    <name evidence="7" type="ORF">NP511_04690</name>
</gene>
<name>A0AAF0PD01_9EURY</name>
<dbReference type="InterPro" id="IPR050615">
    <property type="entry name" value="ATP-dep_DNA_Helicase"/>
</dbReference>
<accession>A0AAF0PD01</accession>
<proteinExistence type="predicted"/>
<feature type="domain" description="Helicase ATP-binding" evidence="5">
    <location>
        <begin position="276"/>
        <end position="450"/>
    </location>
</feature>
<dbReference type="GO" id="GO:0004386">
    <property type="term" value="F:helicase activity"/>
    <property type="evidence" value="ECO:0007669"/>
    <property type="project" value="UniProtKB-KW"/>
</dbReference>
<dbReference type="CDD" id="cd17926">
    <property type="entry name" value="DEXHc_RE"/>
    <property type="match status" value="1"/>
</dbReference>
<dbReference type="InterPro" id="IPR006935">
    <property type="entry name" value="Helicase/UvrB_N"/>
</dbReference>
<evidence type="ECO:0000313" key="7">
    <source>
        <dbReference type="EMBL" id="WMT08931.1"/>
    </source>
</evidence>
<dbReference type="GeneID" id="39860899"/>
<dbReference type="PANTHER" id="PTHR11274:SF0">
    <property type="entry name" value="GENERAL TRANSCRIPTION AND DNA REPAIR FACTOR IIH HELICASE SUBUNIT XPB"/>
    <property type="match status" value="1"/>
</dbReference>
<keyword evidence="4" id="KW-0067">ATP-binding</keyword>
<dbReference type="GO" id="GO:0140097">
    <property type="term" value="F:catalytic activity, acting on DNA"/>
    <property type="evidence" value="ECO:0007669"/>
    <property type="project" value="UniProtKB-ARBA"/>
</dbReference>
<organism evidence="7 8">
    <name type="scientific">Natrinema thermotolerans</name>
    <dbReference type="NCBI Taxonomy" id="121872"/>
    <lineage>
        <taxon>Archaea</taxon>
        <taxon>Methanobacteriati</taxon>
        <taxon>Methanobacteriota</taxon>
        <taxon>Stenosarchaea group</taxon>
        <taxon>Halobacteria</taxon>
        <taxon>Halobacteriales</taxon>
        <taxon>Natrialbaceae</taxon>
        <taxon>Natrinema</taxon>
    </lineage>
</organism>
<evidence type="ECO:0000256" key="2">
    <source>
        <dbReference type="ARBA" id="ARBA00022801"/>
    </source>
</evidence>
<reference evidence="7 8" key="1">
    <citation type="submission" date="2022-07" db="EMBL/GenBank/DDBJ databases">
        <title>Two temperate virus in Haloterrigena jeotgali A29.</title>
        <authorList>
            <person name="Deng X."/>
        </authorList>
    </citation>
    <scope>NUCLEOTIDE SEQUENCE [LARGE SCALE GENOMIC DNA]</scope>
    <source>
        <strain evidence="7 8">A29</strain>
    </source>
</reference>
<keyword evidence="2" id="KW-0378">Hydrolase</keyword>
<keyword evidence="8" id="KW-1185">Reference proteome</keyword>
<dbReference type="SMART" id="SM00490">
    <property type="entry name" value="HELICc"/>
    <property type="match status" value="1"/>
</dbReference>
<dbReference type="EMBL" id="CP101873">
    <property type="protein sequence ID" value="WMT08931.1"/>
    <property type="molecule type" value="Genomic_DNA"/>
</dbReference>
<evidence type="ECO:0000256" key="3">
    <source>
        <dbReference type="ARBA" id="ARBA00022806"/>
    </source>
</evidence>
<dbReference type="Gene3D" id="3.30.870.10">
    <property type="entry name" value="Endonuclease Chain A"/>
    <property type="match status" value="1"/>
</dbReference>
<evidence type="ECO:0000259" key="6">
    <source>
        <dbReference type="PROSITE" id="PS51194"/>
    </source>
</evidence>
<keyword evidence="3 7" id="KW-0347">Helicase</keyword>
<evidence type="ECO:0000313" key="8">
    <source>
        <dbReference type="Proteomes" id="UP001224926"/>
    </source>
</evidence>
<dbReference type="RefSeq" id="WP_084158225.1">
    <property type="nucleotide sequence ID" value="NZ_CP101873.1"/>
</dbReference>
<dbReference type="GO" id="GO:0005524">
    <property type="term" value="F:ATP binding"/>
    <property type="evidence" value="ECO:0007669"/>
    <property type="project" value="UniProtKB-KW"/>
</dbReference>
<dbReference type="Proteomes" id="UP001224926">
    <property type="component" value="Chromosome"/>
</dbReference>
<dbReference type="CDD" id="cd09179">
    <property type="entry name" value="PLDc_N_DEXD_a"/>
    <property type="match status" value="1"/>
</dbReference>
<dbReference type="GO" id="GO:0003677">
    <property type="term" value="F:DNA binding"/>
    <property type="evidence" value="ECO:0007669"/>
    <property type="project" value="InterPro"/>
</dbReference>
<dbReference type="GO" id="GO:0016787">
    <property type="term" value="F:hydrolase activity"/>
    <property type="evidence" value="ECO:0007669"/>
    <property type="project" value="UniProtKB-KW"/>
</dbReference>
<dbReference type="AlphaFoldDB" id="A0AAF0PD01"/>
<dbReference type="Pfam" id="PF04851">
    <property type="entry name" value="ResIII"/>
    <property type="match status" value="1"/>
</dbReference>
<dbReference type="PROSITE" id="PS51194">
    <property type="entry name" value="HELICASE_CTER"/>
    <property type="match status" value="1"/>
</dbReference>
<dbReference type="InterPro" id="IPR001650">
    <property type="entry name" value="Helicase_C-like"/>
</dbReference>
<dbReference type="SUPFAM" id="SSF52540">
    <property type="entry name" value="P-loop containing nucleoside triphosphate hydrolases"/>
    <property type="match status" value="1"/>
</dbReference>
<evidence type="ECO:0000256" key="1">
    <source>
        <dbReference type="ARBA" id="ARBA00022741"/>
    </source>
</evidence>
<evidence type="ECO:0000259" key="5">
    <source>
        <dbReference type="PROSITE" id="PS51192"/>
    </source>
</evidence>
<dbReference type="PANTHER" id="PTHR11274">
    <property type="entry name" value="RAD25/XP-B DNA REPAIR HELICASE"/>
    <property type="match status" value="1"/>
</dbReference>
<sequence length="725" mass="82626">MPEDKPNPSSLADLHLKRSYRTGSKLLNTFYVPCLSVAERYDRAAGFFDSKSLSIAAKGIAGLIENEGQMRLLTSPRFSDDDLEILKQYTGSVENTDIFETALKRGIEGEGVEEYLQTDRFKCLAWMLEQEYLDIKVACMPADEKKNPYRLYHEKLGTIEDKEGNRIAFTGSINETEAGWTDNYESFEVFRSWVGHENKRIQDKQDAFDRLWNDEDPEVDVYNLPTAVEKSVTAHSPDTIDGRPAVNLFLTEEGRNEYAVDEDEKDLWPHQQEAIDWWKLHDYSGIFAMATGTGKTYTALRAARLQADTRLTVIVVPTKVLVDQWLDELPEVFGPQTSVLECTGREDWRKQILSLVDPYRVGDLNEIANEDRAVLITTPHTASGDAFRRAVDHIPSKRLQIIVDEVHRIGSTQFRKTLEIEAGRRLGLSATPNRQWDQEGTQAIYDYFGNHDPFRFSTQDAIENGYLAEYDYHPLLCELTTEEFDEYLEYSNQLGAIEAQLKSSESPPDHLYQRREQLLRQRAQIKKSAIRKPNRFGSFLDTEHLTPAIIFCEDNEQIDDLEEQLQQRNKNYAVYVSDRADEQASAFHKFETGAIDYLLAIKCLDEGVDVPDCPTAVIVSSSTNTREFIQRRGRVLRTSENKDHAAIYDLLVLPGINAQPDDKTARKLVKQELRRAKLLMDAARNGEKAEVQLAEELASYGEGLKTMVYTIEPPDPFEAGLPESS</sequence>
<feature type="domain" description="Helicase C-terminal" evidence="6">
    <location>
        <begin position="524"/>
        <end position="697"/>
    </location>
</feature>
<keyword evidence="1" id="KW-0547">Nucleotide-binding</keyword>
<evidence type="ECO:0000256" key="4">
    <source>
        <dbReference type="ARBA" id="ARBA00022840"/>
    </source>
</evidence>
<dbReference type="PROSITE" id="PS51192">
    <property type="entry name" value="HELICASE_ATP_BIND_1"/>
    <property type="match status" value="1"/>
</dbReference>